<accession>A0A0N4V182</accession>
<protein>
    <submittedName>
        <fullName evidence="4">t-SNARE coiled-coil homology domain-containing protein</fullName>
    </submittedName>
</protein>
<feature type="region of interest" description="Disordered" evidence="1">
    <location>
        <begin position="1"/>
        <end position="36"/>
    </location>
</feature>
<reference evidence="2 3" key="2">
    <citation type="submission" date="2018-10" db="EMBL/GenBank/DDBJ databases">
        <authorList>
            <consortium name="Pathogen Informatics"/>
        </authorList>
    </citation>
    <scope>NUCLEOTIDE SEQUENCE [LARGE SCALE GENOMIC DNA]</scope>
</reference>
<dbReference type="AlphaFoldDB" id="A0A0N4V182"/>
<dbReference type="WBParaSite" id="EVEC_0000370301-mRNA-1">
    <property type="protein sequence ID" value="EVEC_0000370301-mRNA-1"/>
    <property type="gene ID" value="EVEC_0000370301"/>
</dbReference>
<dbReference type="EMBL" id="UXUI01007589">
    <property type="protein sequence ID" value="VDD88268.1"/>
    <property type="molecule type" value="Genomic_DNA"/>
</dbReference>
<sequence length="80" mass="8658">MAKYTDFVSGEASESDDESRRLNSTARDLQDAESQHGRLNSLRQIGGGLMFVTKGSQVFAFLSLSILLHSTPVGMNLAVP</sequence>
<organism evidence="4">
    <name type="scientific">Enterobius vermicularis</name>
    <name type="common">Human pinworm</name>
    <dbReference type="NCBI Taxonomy" id="51028"/>
    <lineage>
        <taxon>Eukaryota</taxon>
        <taxon>Metazoa</taxon>
        <taxon>Ecdysozoa</taxon>
        <taxon>Nematoda</taxon>
        <taxon>Chromadorea</taxon>
        <taxon>Rhabditida</taxon>
        <taxon>Spirurina</taxon>
        <taxon>Oxyuridomorpha</taxon>
        <taxon>Oxyuroidea</taxon>
        <taxon>Oxyuridae</taxon>
        <taxon>Enterobius</taxon>
    </lineage>
</organism>
<name>A0A0N4V182_ENTVE</name>
<gene>
    <name evidence="2" type="ORF">EVEC_LOCUS3411</name>
</gene>
<evidence type="ECO:0000313" key="4">
    <source>
        <dbReference type="WBParaSite" id="EVEC_0000370301-mRNA-1"/>
    </source>
</evidence>
<evidence type="ECO:0000313" key="2">
    <source>
        <dbReference type="EMBL" id="VDD88268.1"/>
    </source>
</evidence>
<evidence type="ECO:0000313" key="3">
    <source>
        <dbReference type="Proteomes" id="UP000274131"/>
    </source>
</evidence>
<proteinExistence type="predicted"/>
<evidence type="ECO:0000256" key="1">
    <source>
        <dbReference type="SAM" id="MobiDB-lite"/>
    </source>
</evidence>
<keyword evidence="3" id="KW-1185">Reference proteome</keyword>
<dbReference type="Proteomes" id="UP000274131">
    <property type="component" value="Unassembled WGS sequence"/>
</dbReference>
<reference evidence="4" key="1">
    <citation type="submission" date="2017-02" db="UniProtKB">
        <authorList>
            <consortium name="WormBaseParasite"/>
        </authorList>
    </citation>
    <scope>IDENTIFICATION</scope>
</reference>